<dbReference type="OrthoDB" id="3699548at2"/>
<evidence type="ECO:0000313" key="6">
    <source>
        <dbReference type="EMBL" id="SDH00286.1"/>
    </source>
</evidence>
<dbReference type="InterPro" id="IPR015422">
    <property type="entry name" value="PyrdxlP-dep_Trfase_small"/>
</dbReference>
<protein>
    <submittedName>
        <fullName evidence="6">4-aminobutyrate aminotransferase</fullName>
    </submittedName>
</protein>
<evidence type="ECO:0000256" key="2">
    <source>
        <dbReference type="ARBA" id="ARBA00022898"/>
    </source>
</evidence>
<dbReference type="NCBIfam" id="NF004799">
    <property type="entry name" value="PRK06148.1"/>
    <property type="match status" value="1"/>
</dbReference>
<evidence type="ECO:0000259" key="4">
    <source>
        <dbReference type="Pfam" id="PF01551"/>
    </source>
</evidence>
<feature type="domain" description="M23ase beta-sheet core" evidence="4">
    <location>
        <begin position="448"/>
        <end position="540"/>
    </location>
</feature>
<comment type="similarity">
    <text evidence="1">Belongs to the class-III pyridoxal-phosphate-dependent aminotransferase family.</text>
</comment>
<dbReference type="Proteomes" id="UP000198923">
    <property type="component" value="Unassembled WGS sequence"/>
</dbReference>
<accession>A0A1G7YVJ0</accession>
<dbReference type="Gene3D" id="3.90.1150.10">
    <property type="entry name" value="Aspartate Aminotransferase, domain 1"/>
    <property type="match status" value="1"/>
</dbReference>
<feature type="compositionally biased region" description="Basic and acidic residues" evidence="3">
    <location>
        <begin position="1"/>
        <end position="16"/>
    </location>
</feature>
<dbReference type="InterPro" id="IPR015421">
    <property type="entry name" value="PyrdxlP-dep_Trfase_major"/>
</dbReference>
<dbReference type="InterPro" id="IPR002575">
    <property type="entry name" value="Aminoglycoside_PTrfase"/>
</dbReference>
<organism evidence="6 7">
    <name type="scientific">Sinosporangium album</name>
    <dbReference type="NCBI Taxonomy" id="504805"/>
    <lineage>
        <taxon>Bacteria</taxon>
        <taxon>Bacillati</taxon>
        <taxon>Actinomycetota</taxon>
        <taxon>Actinomycetes</taxon>
        <taxon>Streptosporangiales</taxon>
        <taxon>Streptosporangiaceae</taxon>
        <taxon>Sinosporangium</taxon>
    </lineage>
</organism>
<keyword evidence="7" id="KW-1185">Reference proteome</keyword>
<dbReference type="CDD" id="cd12797">
    <property type="entry name" value="M23_peptidase"/>
    <property type="match status" value="1"/>
</dbReference>
<keyword evidence="6" id="KW-0032">Aminotransferase</keyword>
<proteinExistence type="inferred from homology"/>
<feature type="region of interest" description="Disordered" evidence="3">
    <location>
        <begin position="1"/>
        <end position="27"/>
    </location>
</feature>
<feature type="compositionally biased region" description="Basic and acidic residues" evidence="3">
    <location>
        <begin position="427"/>
        <end position="443"/>
    </location>
</feature>
<dbReference type="Pfam" id="PF00202">
    <property type="entry name" value="Aminotran_3"/>
    <property type="match status" value="1"/>
</dbReference>
<feature type="region of interest" description="Disordered" evidence="3">
    <location>
        <begin position="425"/>
        <end position="445"/>
    </location>
</feature>
<dbReference type="InterPro" id="IPR049704">
    <property type="entry name" value="Aminotrans_3_PPA_site"/>
</dbReference>
<dbReference type="STRING" id="504805.SAMN05421505_11074"/>
<dbReference type="SUPFAM" id="SSF51261">
    <property type="entry name" value="Duplicated hybrid motif"/>
    <property type="match status" value="1"/>
</dbReference>
<dbReference type="InterPro" id="IPR011009">
    <property type="entry name" value="Kinase-like_dom_sf"/>
</dbReference>
<dbReference type="SUPFAM" id="SSF56112">
    <property type="entry name" value="Protein kinase-like (PK-like)"/>
    <property type="match status" value="1"/>
</dbReference>
<dbReference type="SUPFAM" id="SSF53383">
    <property type="entry name" value="PLP-dependent transferases"/>
    <property type="match status" value="1"/>
</dbReference>
<dbReference type="InterPro" id="IPR011055">
    <property type="entry name" value="Dup_hybrid_motif"/>
</dbReference>
<dbReference type="Gene3D" id="3.90.1200.10">
    <property type="match status" value="1"/>
</dbReference>
<evidence type="ECO:0000313" key="7">
    <source>
        <dbReference type="Proteomes" id="UP000198923"/>
    </source>
</evidence>
<keyword evidence="6" id="KW-0808">Transferase</keyword>
<dbReference type="Pfam" id="PF01551">
    <property type="entry name" value="Peptidase_M23"/>
    <property type="match status" value="1"/>
</dbReference>
<dbReference type="Gene3D" id="2.70.70.10">
    <property type="entry name" value="Glucose Permease (Domain IIA)"/>
    <property type="match status" value="1"/>
</dbReference>
<gene>
    <name evidence="6" type="ORF">SAMN05421505_11074</name>
</gene>
<dbReference type="AlphaFoldDB" id="A0A1G7YVJ0"/>
<dbReference type="RefSeq" id="WP_093170628.1">
    <property type="nucleotide sequence ID" value="NZ_FNCN01000010.1"/>
</dbReference>
<reference evidence="6 7" key="1">
    <citation type="submission" date="2016-10" db="EMBL/GenBank/DDBJ databases">
        <authorList>
            <person name="de Groot N.N."/>
        </authorList>
    </citation>
    <scope>NUCLEOTIDE SEQUENCE [LARGE SCALE GENOMIC DNA]</scope>
    <source>
        <strain evidence="6 7">CPCC 201354</strain>
    </source>
</reference>
<sequence length="1017" mass="110129">MHTKEGHLGGGERADGRAATSPTDGDELDQAARIAYTLYGLRGRLDRLPGETDLNFRLRTADGERYVFKLHAPDTDPAELELQDAVLLHLAEQDNPPPAPRVVRARDGRSAVRTPWAGSERTARMLTWVSGHPWAEVTPTVERLRDLGRHVAIVDRALGDFTHPAMRRELLWNLTSAPRVAAFAPQVADRLRPLVLEVFDRYRDHVLPRIAALPHQVIHNDANELNILVDDAGGVAGLIDFGDVAWNPRICGLAVAGAYAMQGHADPLGEVLPLVAGYDEVSPLQPAELEVLFDLMRTRLAISVCMSAHQHAKDPANDYLLISQHGVTQALRRLAGTSSDLAHFRLRDAVGFEANPRARAVRRHFESGAADPMSVLGEDVGTARTVTLGWNDAPFDVAQPADPAVASAWVRDHVTRAGAAFALGPYGEDRQTHQARQSDESGGHRRSVHLGCDLYADAGSSVRCPLPGVVHAVAADPAGTVVLEHRTEDGVPFWTLYRHLDPVSIARLVPGFELEAGDELGTLGDEEHPGGRPPHLHLQLLTHLLGFGAAFPGAGPAEEADLWMSVSADPNLFLGREAGVATRPRRDAAGIAARRRTNFSRAMSISYREPLHIVRGEGAYLFDASGRSWLDLVNNVCHVGHCHPRVVAAAHRQATRLNTNTRYLHESVVDYSRRLVQLLPDPLRVCFFVNSGSEANDLALRLAMAHTGAVDTLVLDHAYHGHLSSQVALSPYKFNRAGGRGRPDTTHVCELPDPYRGRLRAGQDDDLGPRYADSVAERLFALNAAGRRPAAFFAESLQSCGGQVVYPGGYLSSAFEHVRKAGGLCVADEVQVGLGRVGRHVWGFELQGVVPDIVTMGKPLGNGHPLAAVVTTPEVAQSFVTGMEWFNTFGGNPVSAEVGLAVLDVMRDEGLQAHARRRGDQLLNGLRRLQERHPLIGDVRGEGLFLGVELSLEDRRPATAQAAAVKEAAKARGVLLSTDGPDDNVLKIKPPLVLTAADCELFLDVLADALAEVEQSV</sequence>
<dbReference type="EMBL" id="FNCN01000010">
    <property type="protein sequence ID" value="SDH00286.1"/>
    <property type="molecule type" value="Genomic_DNA"/>
</dbReference>
<feature type="domain" description="Aminoglycoside phosphotransferase" evidence="5">
    <location>
        <begin position="50"/>
        <end position="261"/>
    </location>
</feature>
<dbReference type="InterPro" id="IPR016047">
    <property type="entry name" value="M23ase_b-sheet_dom"/>
</dbReference>
<dbReference type="PANTHER" id="PTHR45688:SF13">
    <property type="entry name" value="ALANINE--GLYOXYLATE AMINOTRANSFERASE 2-LIKE"/>
    <property type="match status" value="1"/>
</dbReference>
<evidence type="ECO:0000256" key="1">
    <source>
        <dbReference type="ARBA" id="ARBA00008954"/>
    </source>
</evidence>
<dbReference type="PANTHER" id="PTHR45688">
    <property type="match status" value="1"/>
</dbReference>
<dbReference type="InterPro" id="IPR005814">
    <property type="entry name" value="Aminotrans_3"/>
</dbReference>
<dbReference type="CDD" id="cd00610">
    <property type="entry name" value="OAT_like"/>
    <property type="match status" value="1"/>
</dbReference>
<evidence type="ECO:0000256" key="3">
    <source>
        <dbReference type="SAM" id="MobiDB-lite"/>
    </source>
</evidence>
<dbReference type="Gene3D" id="3.40.640.10">
    <property type="entry name" value="Type I PLP-dependent aspartate aminotransferase-like (Major domain)"/>
    <property type="match status" value="1"/>
</dbReference>
<dbReference type="PROSITE" id="PS00600">
    <property type="entry name" value="AA_TRANSFER_CLASS_3"/>
    <property type="match status" value="1"/>
</dbReference>
<name>A0A1G7YVJ0_9ACTN</name>
<dbReference type="Pfam" id="PF01636">
    <property type="entry name" value="APH"/>
    <property type="match status" value="1"/>
</dbReference>
<dbReference type="GO" id="GO:0030170">
    <property type="term" value="F:pyridoxal phosphate binding"/>
    <property type="evidence" value="ECO:0007669"/>
    <property type="project" value="InterPro"/>
</dbReference>
<dbReference type="InterPro" id="IPR015424">
    <property type="entry name" value="PyrdxlP-dep_Trfase"/>
</dbReference>
<evidence type="ECO:0000259" key="5">
    <source>
        <dbReference type="Pfam" id="PF01636"/>
    </source>
</evidence>
<keyword evidence="2" id="KW-0663">Pyridoxal phosphate</keyword>
<dbReference type="GO" id="GO:0008483">
    <property type="term" value="F:transaminase activity"/>
    <property type="evidence" value="ECO:0007669"/>
    <property type="project" value="UniProtKB-KW"/>
</dbReference>